<dbReference type="InterPro" id="IPR036179">
    <property type="entry name" value="Ig-like_dom_sf"/>
</dbReference>
<dbReference type="InterPro" id="IPR013783">
    <property type="entry name" value="Ig-like_fold"/>
</dbReference>
<dbReference type="Proteomes" id="UP000503349">
    <property type="component" value="Chromosome 18"/>
</dbReference>
<dbReference type="SMART" id="SM00409">
    <property type="entry name" value="IG"/>
    <property type="match status" value="1"/>
</dbReference>
<evidence type="ECO:0000313" key="3">
    <source>
        <dbReference type="Proteomes" id="UP000503349"/>
    </source>
</evidence>
<evidence type="ECO:0000259" key="1">
    <source>
        <dbReference type="PROSITE" id="PS50835"/>
    </source>
</evidence>
<dbReference type="AlphaFoldDB" id="A0A6G1QLP3"/>
<dbReference type="Gene3D" id="2.60.40.10">
    <property type="entry name" value="Immunoglobulins"/>
    <property type="match status" value="2"/>
</dbReference>
<proteinExistence type="predicted"/>
<reference evidence="3" key="2">
    <citation type="submission" date="2019-02" db="EMBL/GenBank/DDBJ databases">
        <title>Opniocepnalus argus Var Kimnra genome.</title>
        <authorList>
            <person name="Zhou C."/>
            <person name="Xiao S."/>
        </authorList>
    </citation>
    <scope>NUCLEOTIDE SEQUENCE [LARGE SCALE GENOMIC DNA]</scope>
</reference>
<dbReference type="Pfam" id="PF07686">
    <property type="entry name" value="V-set"/>
    <property type="match status" value="1"/>
</dbReference>
<dbReference type="EMBL" id="CM015729">
    <property type="protein sequence ID" value="KAF3703158.1"/>
    <property type="molecule type" value="Genomic_DNA"/>
</dbReference>
<dbReference type="InterPro" id="IPR003599">
    <property type="entry name" value="Ig_sub"/>
</dbReference>
<feature type="domain" description="Ig-like" evidence="1">
    <location>
        <begin position="114"/>
        <end position="205"/>
    </location>
</feature>
<dbReference type="PANTHER" id="PTHR11422">
    <property type="entry name" value="T-CELL SURFACE GLYCOPROTEIN CD4"/>
    <property type="match status" value="1"/>
</dbReference>
<accession>A0A6G1QLP3</accession>
<reference evidence="2 3" key="1">
    <citation type="submission" date="2019-02" db="EMBL/GenBank/DDBJ databases">
        <title>Opniocepnalus argus genome.</title>
        <authorList>
            <person name="Zhou C."/>
            <person name="Xiao S."/>
        </authorList>
    </citation>
    <scope>NUCLEOTIDE SEQUENCE [LARGE SCALE GENOMIC DNA]</scope>
    <source>
        <strain evidence="2">OARG1902GOOAL</strain>
        <tissue evidence="2">Muscle</tissue>
    </source>
</reference>
<gene>
    <name evidence="2" type="ORF">EXN66_Car018846</name>
</gene>
<feature type="domain" description="Ig-like" evidence="1">
    <location>
        <begin position="1"/>
        <end position="102"/>
    </location>
</feature>
<keyword evidence="3" id="KW-1185">Reference proteome</keyword>
<dbReference type="InterPro" id="IPR007110">
    <property type="entry name" value="Ig-like_dom"/>
</dbReference>
<dbReference type="PROSITE" id="PS50835">
    <property type="entry name" value="IG_LIKE"/>
    <property type="match status" value="2"/>
</dbReference>
<dbReference type="InterPro" id="IPR013106">
    <property type="entry name" value="Ig_V-set"/>
</dbReference>
<dbReference type="SUPFAM" id="SSF48726">
    <property type="entry name" value="Immunoglobulin"/>
    <property type="match status" value="2"/>
</dbReference>
<evidence type="ECO:0000313" key="2">
    <source>
        <dbReference type="EMBL" id="KAF3703158.1"/>
    </source>
</evidence>
<sequence>MSCLYLTCTICTAEKGEASSVVVRDGGDVTLPCEKVINDQDKCYGTTWLFSRSGNKAAVALFEYGKIKTGSKSKSHRLNVTENCSLVIKKVTDEDVGRYTCRQFDKSGRQQGSESVVDVSVVTMNKQRNNDKMTLTCSVSTNGHCSHTVKWLYDGKRVDKDNTDMKTSQSECSAAVTFVHSPFNVSSKNPELFKCEVTDRGAQVQQFPFKPQSSGNDAATSPTNVWETSLMTTMNRTEQKSETHIPPHKCS</sequence>
<protein>
    <recommendedName>
        <fullName evidence="1">Ig-like domain-containing protein</fullName>
    </recommendedName>
</protein>
<name>A0A6G1QLP3_CHAAH</name>
<organism evidence="2 3">
    <name type="scientific">Channa argus</name>
    <name type="common">Northern snakehead</name>
    <name type="synonym">Ophicephalus argus</name>
    <dbReference type="NCBI Taxonomy" id="215402"/>
    <lineage>
        <taxon>Eukaryota</taxon>
        <taxon>Metazoa</taxon>
        <taxon>Chordata</taxon>
        <taxon>Craniata</taxon>
        <taxon>Vertebrata</taxon>
        <taxon>Euteleostomi</taxon>
        <taxon>Actinopterygii</taxon>
        <taxon>Neopterygii</taxon>
        <taxon>Teleostei</taxon>
        <taxon>Neoteleostei</taxon>
        <taxon>Acanthomorphata</taxon>
        <taxon>Anabantaria</taxon>
        <taxon>Anabantiformes</taxon>
        <taxon>Channoidei</taxon>
        <taxon>Channidae</taxon>
        <taxon>Channa</taxon>
    </lineage>
</organism>